<dbReference type="InterPro" id="IPR056900">
    <property type="entry name" value="COB_C"/>
</dbReference>
<organism evidence="2">
    <name type="scientific">Physcomitrium patens</name>
    <name type="common">Spreading-leaved earth moss</name>
    <name type="synonym">Physcomitrella patens</name>
    <dbReference type="NCBI Taxonomy" id="3218"/>
    <lineage>
        <taxon>Eukaryota</taxon>
        <taxon>Viridiplantae</taxon>
        <taxon>Streptophyta</taxon>
        <taxon>Embryophyta</taxon>
        <taxon>Bryophyta</taxon>
        <taxon>Bryophytina</taxon>
        <taxon>Bryopsida</taxon>
        <taxon>Funariidae</taxon>
        <taxon>Funariales</taxon>
        <taxon>Funariaceae</taxon>
        <taxon>Physcomitrium</taxon>
    </lineage>
</organism>
<dbReference type="Pfam" id="PF25079">
    <property type="entry name" value="COB_C"/>
    <property type="match status" value="1"/>
</dbReference>
<evidence type="ECO:0000313" key="3">
    <source>
        <dbReference type="EnsemblPlants" id="Pp3c6_14710V3.1"/>
    </source>
</evidence>
<reference evidence="3" key="3">
    <citation type="submission" date="2020-12" db="UniProtKB">
        <authorList>
            <consortium name="EnsemblPlants"/>
        </authorList>
    </citation>
    <scope>IDENTIFICATION</scope>
</reference>
<dbReference type="PANTHER" id="PTHR31052:SF3">
    <property type="entry name" value="COBRA-LIKE PROTEIN 7"/>
    <property type="match status" value="1"/>
</dbReference>
<dbReference type="EMBL" id="ABEU02000006">
    <property type="protein sequence ID" value="PNR52568.1"/>
    <property type="molecule type" value="Genomic_DNA"/>
</dbReference>
<dbReference type="AlphaFoldDB" id="A0A2K1KFL3"/>
<dbReference type="Proteomes" id="UP000006727">
    <property type="component" value="Chromosome 6"/>
</dbReference>
<evidence type="ECO:0000259" key="1">
    <source>
        <dbReference type="Pfam" id="PF25079"/>
    </source>
</evidence>
<protein>
    <recommendedName>
        <fullName evidence="1">COBRA C-terminal domain-containing protein</fullName>
    </recommendedName>
</protein>
<evidence type="ECO:0000313" key="2">
    <source>
        <dbReference type="EMBL" id="PNR52568.1"/>
    </source>
</evidence>
<name>A0A2K1KFL3_PHYPA</name>
<evidence type="ECO:0000313" key="4">
    <source>
        <dbReference type="Proteomes" id="UP000006727"/>
    </source>
</evidence>
<dbReference type="EnsemblPlants" id="Pp3c6_14710V3.1">
    <property type="protein sequence ID" value="Pp3c6_14710V3.1"/>
    <property type="gene ID" value="Pp3c6_14710"/>
</dbReference>
<dbReference type="PANTHER" id="PTHR31052">
    <property type="entry name" value="COBRA-LIKE PROTEIN 7"/>
    <property type="match status" value="1"/>
</dbReference>
<dbReference type="Gramene" id="Pp3c6_14710V3.1">
    <property type="protein sequence ID" value="Pp3c6_14710V3.1"/>
    <property type="gene ID" value="Pp3c6_14710"/>
</dbReference>
<accession>A0A2K1KFL3</accession>
<feature type="domain" description="COBRA C-terminal" evidence="1">
    <location>
        <begin position="13"/>
        <end position="43"/>
    </location>
</feature>
<keyword evidence="4" id="KW-1185">Reference proteome</keyword>
<dbReference type="InParanoid" id="A0A2K1KFL3"/>
<reference evidence="2 4" key="1">
    <citation type="journal article" date="2008" name="Science">
        <title>The Physcomitrella genome reveals evolutionary insights into the conquest of land by plants.</title>
        <authorList>
            <person name="Rensing S."/>
            <person name="Lang D."/>
            <person name="Zimmer A."/>
            <person name="Terry A."/>
            <person name="Salamov A."/>
            <person name="Shapiro H."/>
            <person name="Nishiyama T."/>
            <person name="Perroud P.-F."/>
            <person name="Lindquist E."/>
            <person name="Kamisugi Y."/>
            <person name="Tanahashi T."/>
            <person name="Sakakibara K."/>
            <person name="Fujita T."/>
            <person name="Oishi K."/>
            <person name="Shin-I T."/>
            <person name="Kuroki Y."/>
            <person name="Toyoda A."/>
            <person name="Suzuki Y."/>
            <person name="Hashimoto A."/>
            <person name="Yamaguchi K."/>
            <person name="Sugano A."/>
            <person name="Kohara Y."/>
            <person name="Fujiyama A."/>
            <person name="Anterola A."/>
            <person name="Aoki S."/>
            <person name="Ashton N."/>
            <person name="Barbazuk W.B."/>
            <person name="Barker E."/>
            <person name="Bennetzen J."/>
            <person name="Bezanilla M."/>
            <person name="Blankenship R."/>
            <person name="Cho S.H."/>
            <person name="Dutcher S."/>
            <person name="Estelle M."/>
            <person name="Fawcett J.A."/>
            <person name="Gundlach H."/>
            <person name="Hanada K."/>
            <person name="Heyl A."/>
            <person name="Hicks K.A."/>
            <person name="Hugh J."/>
            <person name="Lohr M."/>
            <person name="Mayer K."/>
            <person name="Melkozernov A."/>
            <person name="Murata T."/>
            <person name="Nelson D."/>
            <person name="Pils B."/>
            <person name="Prigge M."/>
            <person name="Reiss B."/>
            <person name="Renner T."/>
            <person name="Rombauts S."/>
            <person name="Rushton P."/>
            <person name="Sanderfoot A."/>
            <person name="Schween G."/>
            <person name="Shiu S.-H."/>
            <person name="Stueber K."/>
            <person name="Theodoulou F.L."/>
            <person name="Tu H."/>
            <person name="Van de Peer Y."/>
            <person name="Verrier P.J."/>
            <person name="Waters E."/>
            <person name="Wood A."/>
            <person name="Yang L."/>
            <person name="Cove D."/>
            <person name="Cuming A."/>
            <person name="Hasebe M."/>
            <person name="Lucas S."/>
            <person name="Mishler D.B."/>
            <person name="Reski R."/>
            <person name="Grigoriev I."/>
            <person name="Quatrano R.S."/>
            <person name="Boore J.L."/>
        </authorList>
    </citation>
    <scope>NUCLEOTIDE SEQUENCE [LARGE SCALE GENOMIC DNA]</scope>
    <source>
        <strain evidence="3 4">cv. Gransden 2004</strain>
    </source>
</reference>
<sequence length="84" mass="9356">MYRVDNNETYDYTTPGLQVTSGDGYPTKIWFNGEECTLPDAIPMNGSGRLAPLSAFVFLMLTILSSLMCGEEVKPVIKFLFLIL</sequence>
<gene>
    <name evidence="2" type="ORF">PHYPA_008942</name>
</gene>
<proteinExistence type="predicted"/>
<reference evidence="2 4" key="2">
    <citation type="journal article" date="2018" name="Plant J.">
        <title>The Physcomitrella patens chromosome-scale assembly reveals moss genome structure and evolution.</title>
        <authorList>
            <person name="Lang D."/>
            <person name="Ullrich K.K."/>
            <person name="Murat F."/>
            <person name="Fuchs J."/>
            <person name="Jenkins J."/>
            <person name="Haas F.B."/>
            <person name="Piednoel M."/>
            <person name="Gundlach H."/>
            <person name="Van Bel M."/>
            <person name="Meyberg R."/>
            <person name="Vives C."/>
            <person name="Morata J."/>
            <person name="Symeonidi A."/>
            <person name="Hiss M."/>
            <person name="Muchero W."/>
            <person name="Kamisugi Y."/>
            <person name="Saleh O."/>
            <person name="Blanc G."/>
            <person name="Decker E.L."/>
            <person name="van Gessel N."/>
            <person name="Grimwood J."/>
            <person name="Hayes R.D."/>
            <person name="Graham S.W."/>
            <person name="Gunter L.E."/>
            <person name="McDaniel S.F."/>
            <person name="Hoernstein S.N.W."/>
            <person name="Larsson A."/>
            <person name="Li F.W."/>
            <person name="Perroud P.F."/>
            <person name="Phillips J."/>
            <person name="Ranjan P."/>
            <person name="Rokshar D.S."/>
            <person name="Rothfels C.J."/>
            <person name="Schneider L."/>
            <person name="Shu S."/>
            <person name="Stevenson D.W."/>
            <person name="Thummler F."/>
            <person name="Tillich M."/>
            <person name="Villarreal Aguilar J.C."/>
            <person name="Widiez T."/>
            <person name="Wong G.K."/>
            <person name="Wymore A."/>
            <person name="Zhang Y."/>
            <person name="Zimmer A.D."/>
            <person name="Quatrano R.S."/>
            <person name="Mayer K.F.X."/>
            <person name="Goodstein D."/>
            <person name="Casacuberta J.M."/>
            <person name="Vandepoele K."/>
            <person name="Reski R."/>
            <person name="Cuming A.C."/>
            <person name="Tuskan G.A."/>
            <person name="Maumus F."/>
            <person name="Salse J."/>
            <person name="Schmutz J."/>
            <person name="Rensing S.A."/>
        </authorList>
    </citation>
    <scope>NUCLEOTIDE SEQUENCE [LARGE SCALE GENOMIC DNA]</scope>
    <source>
        <strain evidence="3 4">cv. Gransden 2004</strain>
    </source>
</reference>